<keyword evidence="4" id="KW-1185">Reference proteome</keyword>
<gene>
    <name evidence="2" type="ORF">EIG99_04240</name>
    <name evidence="1" type="ORF">I6J05_00960</name>
</gene>
<dbReference type="EMBL" id="CP068073">
    <property type="protein sequence ID" value="QQS82918.1"/>
    <property type="molecule type" value="Genomic_DNA"/>
</dbReference>
<evidence type="ECO:0000313" key="1">
    <source>
        <dbReference type="EMBL" id="QQS82918.1"/>
    </source>
</evidence>
<reference evidence="1 4" key="2">
    <citation type="submission" date="2021-01" db="EMBL/GenBank/DDBJ databases">
        <title>FDA dAtabase for Regulatory Grade micrObial Sequences (FDA-ARGOS): Supporting development and validation of Infectious Disease Dx tests.</title>
        <authorList>
            <person name="Sproer C."/>
            <person name="Gronow S."/>
            <person name="Severitt S."/>
            <person name="Schroder I."/>
            <person name="Tallon L."/>
            <person name="Sadzewicz L."/>
            <person name="Zhao X."/>
            <person name="Boylan J."/>
            <person name="Ott S."/>
            <person name="Bowen H."/>
            <person name="Vavikolanu K."/>
            <person name="Mehta A."/>
            <person name="Aluvathingal J."/>
            <person name="Nadendla S."/>
            <person name="Lowell S."/>
            <person name="Myers T."/>
            <person name="Yan Y."/>
            <person name="Sichtig H."/>
        </authorList>
    </citation>
    <scope>NUCLEOTIDE SEQUENCE [LARGE SCALE GENOMIC DNA]</scope>
    <source>
        <strain evidence="1 4">FDAARGOS_1148</strain>
    </source>
</reference>
<proteinExistence type="predicted"/>
<reference evidence="2 3" key="1">
    <citation type="submission" date="2018-11" db="EMBL/GenBank/DDBJ databases">
        <title>Genomic profiling of Staphylococcus species from a Poultry farm system in KwaZulu-Natal, South Africa.</title>
        <authorList>
            <person name="Amoako D.G."/>
            <person name="Somboro A.M."/>
            <person name="Abia A.L.K."/>
            <person name="Bester L.A."/>
            <person name="Essack S.Y."/>
        </authorList>
    </citation>
    <scope>NUCLEOTIDE SEQUENCE [LARGE SCALE GENOMIC DNA]</scope>
    <source>
        <strain evidence="2 3">SA11</strain>
    </source>
</reference>
<protein>
    <submittedName>
        <fullName evidence="2">Uncharacterized protein</fullName>
    </submittedName>
</protein>
<name>A0A143PC18_9STAP</name>
<sequence length="68" mass="7815">MNKSTILSYLESFPSKYLILYMDNQAEISVEGINEDTDEGVLHVTEPAEYVVNISKISHFEILQRSTY</sequence>
<evidence type="ECO:0000313" key="2">
    <source>
        <dbReference type="EMBL" id="RZI03142.1"/>
    </source>
</evidence>
<dbReference type="KEGG" id="scv:A4G25_04695"/>
<dbReference type="AlphaFoldDB" id="A0A143PC18"/>
<dbReference type="Proteomes" id="UP000595942">
    <property type="component" value="Chromosome"/>
</dbReference>
<dbReference type="RefSeq" id="WP_047131721.1">
    <property type="nucleotide sequence ID" value="NZ_CP015114.1"/>
</dbReference>
<dbReference type="EMBL" id="RQTE01000073">
    <property type="protein sequence ID" value="RZI03142.1"/>
    <property type="molecule type" value="Genomic_DNA"/>
</dbReference>
<accession>A0A143PC18</accession>
<evidence type="ECO:0000313" key="4">
    <source>
        <dbReference type="Proteomes" id="UP000595942"/>
    </source>
</evidence>
<dbReference type="OrthoDB" id="2399152at2"/>
<organism evidence="2 3">
    <name type="scientific">Staphylococcus condimenti</name>
    <dbReference type="NCBI Taxonomy" id="70255"/>
    <lineage>
        <taxon>Bacteria</taxon>
        <taxon>Bacillati</taxon>
        <taxon>Bacillota</taxon>
        <taxon>Bacilli</taxon>
        <taxon>Bacillales</taxon>
        <taxon>Staphylococcaceae</taxon>
        <taxon>Staphylococcus</taxon>
    </lineage>
</organism>
<evidence type="ECO:0000313" key="3">
    <source>
        <dbReference type="Proteomes" id="UP000293854"/>
    </source>
</evidence>
<dbReference type="GeneID" id="93727154"/>
<dbReference type="Proteomes" id="UP000293854">
    <property type="component" value="Unassembled WGS sequence"/>
</dbReference>